<reference evidence="1" key="2">
    <citation type="submission" date="1999-09" db="EMBL/GenBank/DDBJ databases">
        <title>The Release of DNase from Fusarium Spp.</title>
        <authorList>
            <person name="Klosterman S."/>
            <person name="Choi J.J."/>
        </authorList>
    </citation>
    <scope>NUCLEOTIDE SEQUENCE</scope>
    <source>
        <strain evidence="1">W-8</strain>
    </source>
</reference>
<organism evidence="1">
    <name type="scientific">Fusarium solani</name>
    <name type="common">Filamentous fungus</name>
    <dbReference type="NCBI Taxonomy" id="169388"/>
    <lineage>
        <taxon>Eukaryota</taxon>
        <taxon>Fungi</taxon>
        <taxon>Dikarya</taxon>
        <taxon>Ascomycota</taxon>
        <taxon>Pezizomycotina</taxon>
        <taxon>Sordariomycetes</taxon>
        <taxon>Hypocreomycetidae</taxon>
        <taxon>Hypocreales</taxon>
        <taxon>Nectriaceae</taxon>
        <taxon>Fusarium</taxon>
        <taxon>Fusarium solani species complex</taxon>
    </lineage>
</organism>
<dbReference type="EMBL" id="AF175291">
    <property type="protein sequence ID" value="AAD53090.1"/>
    <property type="molecule type" value="mRNA"/>
</dbReference>
<sequence>MFQPFFLSSDYHSLFDSTLSHSFWKPSYHSPSQPSNSRRASSRSTHHHNCSNCIEQLGPYQTPLNHHSCLDDNRDIYLYHIQQLQLETPTTTTTNTAKMKFATAIMAFVASASYAMAAQVTFRTLDDKVRTVYFTSDPGYPNIEPVVVSNKQETTVQFPDQYIGNYHAVVKGGKNTGSGMLGEVTFGGWMGKTYFDVSAIVVPGDINNVKQMYPAKSMTPDSGCEEFPCDNAYYLPDDEQTKVTDETHLITTLGAGSVKLPKAAAAAKQ</sequence>
<reference evidence="1" key="1">
    <citation type="submission" date="1999-08" db="EMBL/GenBank/DDBJ databases">
        <authorList>
            <person name="Chen J."/>
            <person name="Hadwiger L.A."/>
            <person name="Chinn E."/>
        </authorList>
    </citation>
    <scope>NUCLEOTIDE SEQUENCE</scope>
    <source>
        <strain evidence="1">W-8</strain>
    </source>
</reference>
<evidence type="ECO:0000313" key="1">
    <source>
        <dbReference type="EMBL" id="AAD53090.1"/>
    </source>
</evidence>
<protein>
    <submittedName>
        <fullName evidence="1">Extracellular putative DNase</fullName>
    </submittedName>
</protein>
<accession>Q9UUN7</accession>
<proteinExistence type="evidence at transcript level"/>
<name>Q9UUN7_FUSSL</name>
<dbReference type="VEuPathDB" id="FungiDB:B0J15DRAFT_265729"/>
<dbReference type="AlphaFoldDB" id="Q9UUN7"/>